<evidence type="ECO:0008006" key="3">
    <source>
        <dbReference type="Google" id="ProtNLM"/>
    </source>
</evidence>
<evidence type="ECO:0000313" key="2">
    <source>
        <dbReference type="Proteomes" id="UP000294581"/>
    </source>
</evidence>
<proteinExistence type="predicted"/>
<name>A0A4R8L4N6_9BACL</name>
<reference evidence="1 2" key="1">
    <citation type="submission" date="2019-03" db="EMBL/GenBank/DDBJ databases">
        <title>Genomic Encyclopedia of Type Strains, Phase IV (KMG-IV): sequencing the most valuable type-strain genomes for metagenomic binning, comparative biology and taxonomic classification.</title>
        <authorList>
            <person name="Goeker M."/>
        </authorList>
    </citation>
    <scope>NUCLEOTIDE SEQUENCE [LARGE SCALE GENOMIC DNA]</scope>
    <source>
        <strain evidence="1 2">DSM 17974</strain>
    </source>
</reference>
<dbReference type="OrthoDB" id="9779930at2"/>
<keyword evidence="2" id="KW-1185">Reference proteome</keyword>
<dbReference type="Proteomes" id="UP000294581">
    <property type="component" value="Unassembled WGS sequence"/>
</dbReference>
<comment type="caution">
    <text evidence="1">The sequence shown here is derived from an EMBL/GenBank/DDBJ whole genome shotgun (WGS) entry which is preliminary data.</text>
</comment>
<evidence type="ECO:0000313" key="1">
    <source>
        <dbReference type="EMBL" id="TDY37493.1"/>
    </source>
</evidence>
<organism evidence="1 2">
    <name type="scientific">Alicyclobacillus sacchari</name>
    <dbReference type="NCBI Taxonomy" id="392010"/>
    <lineage>
        <taxon>Bacteria</taxon>
        <taxon>Bacillati</taxon>
        <taxon>Bacillota</taxon>
        <taxon>Bacilli</taxon>
        <taxon>Bacillales</taxon>
        <taxon>Alicyclobacillaceae</taxon>
        <taxon>Alicyclobacillus</taxon>
    </lineage>
</organism>
<dbReference type="EMBL" id="SORF01000046">
    <property type="protein sequence ID" value="TDY37493.1"/>
    <property type="molecule type" value="Genomic_DNA"/>
</dbReference>
<gene>
    <name evidence="1" type="ORF">C7445_1461</name>
</gene>
<sequence length="71" mass="8065">MTKVSKEFIQQFIKENDLKSTEDVQAALRDLFASTMQGMLEAELETHLVYFVKQNSPKKSCVLPHGSDGEF</sequence>
<protein>
    <recommendedName>
        <fullName evidence="3">Mutator family transposase</fullName>
    </recommendedName>
</protein>
<dbReference type="AlphaFoldDB" id="A0A4R8L4N6"/>
<accession>A0A4R8L4N6</accession>